<dbReference type="InterPro" id="IPR013108">
    <property type="entry name" value="Amidohydro_3"/>
</dbReference>
<dbReference type="SUPFAM" id="SSF51338">
    <property type="entry name" value="Composite domain of metallo-dependent hydrolases"/>
    <property type="match status" value="1"/>
</dbReference>
<dbReference type="PANTHER" id="PTHR22642">
    <property type="entry name" value="IMIDAZOLONEPROPIONASE"/>
    <property type="match status" value="1"/>
</dbReference>
<proteinExistence type="predicted"/>
<keyword evidence="4" id="KW-1185">Reference proteome</keyword>
<keyword evidence="1" id="KW-0732">Signal</keyword>
<dbReference type="Gene3D" id="3.10.310.70">
    <property type="match status" value="1"/>
</dbReference>
<evidence type="ECO:0000313" key="4">
    <source>
        <dbReference type="Proteomes" id="UP000289775"/>
    </source>
</evidence>
<dbReference type="OrthoDB" id="9767366at2"/>
<comment type="caution">
    <text evidence="3">The sequence shown here is derived from an EMBL/GenBank/DDBJ whole genome shotgun (WGS) entry which is preliminary data.</text>
</comment>
<dbReference type="Pfam" id="PF07969">
    <property type="entry name" value="Amidohydro_3"/>
    <property type="match status" value="1"/>
</dbReference>
<feature type="signal peptide" evidence="1">
    <location>
        <begin position="1"/>
        <end position="19"/>
    </location>
</feature>
<accession>A0A444WA70</accession>
<dbReference type="InterPro" id="IPR033932">
    <property type="entry name" value="YtcJ-like"/>
</dbReference>
<dbReference type="CDD" id="cd01300">
    <property type="entry name" value="YtcJ_like"/>
    <property type="match status" value="1"/>
</dbReference>
<keyword evidence="3" id="KW-0378">Hydrolase</keyword>
<dbReference type="GO" id="GO:0016810">
    <property type="term" value="F:hydrolase activity, acting on carbon-nitrogen (but not peptide) bonds"/>
    <property type="evidence" value="ECO:0007669"/>
    <property type="project" value="InterPro"/>
</dbReference>
<dbReference type="InterPro" id="IPR032466">
    <property type="entry name" value="Metal_Hydrolase"/>
</dbReference>
<feature type="chain" id="PRO_5019091429" evidence="1">
    <location>
        <begin position="20"/>
        <end position="599"/>
    </location>
</feature>
<dbReference type="Proteomes" id="UP000289775">
    <property type="component" value="Unassembled WGS sequence"/>
</dbReference>
<feature type="domain" description="Amidohydrolase 3" evidence="2">
    <location>
        <begin position="70"/>
        <end position="568"/>
    </location>
</feature>
<gene>
    <name evidence="3" type="ORF">NU09_1890</name>
</gene>
<evidence type="ECO:0000256" key="1">
    <source>
        <dbReference type="SAM" id="SignalP"/>
    </source>
</evidence>
<dbReference type="AlphaFoldDB" id="A0A444WA70"/>
<organism evidence="3 4">
    <name type="scientific">Flavobacterium beibuense</name>
    <dbReference type="NCBI Taxonomy" id="657326"/>
    <lineage>
        <taxon>Bacteria</taxon>
        <taxon>Pseudomonadati</taxon>
        <taxon>Bacteroidota</taxon>
        <taxon>Flavobacteriia</taxon>
        <taxon>Flavobacteriales</taxon>
        <taxon>Flavobacteriaceae</taxon>
        <taxon>Flavobacterium</taxon>
    </lineage>
</organism>
<dbReference type="PANTHER" id="PTHR22642:SF21">
    <property type="entry name" value="PERIPLASMIC PROTEIN"/>
    <property type="match status" value="1"/>
</dbReference>
<protein>
    <submittedName>
        <fullName evidence="3">Amidohydrolase 3</fullName>
    </submittedName>
</protein>
<reference evidence="3 4" key="1">
    <citation type="submission" date="2014-12" db="EMBL/GenBank/DDBJ databases">
        <title>Genome sequence of Flavobacterium beibuense RSKm HC5.</title>
        <authorList>
            <person name="Kim J.F."/>
            <person name="Song J.Y."/>
            <person name="Kwak M.-J."/>
            <person name="Lee S.-W."/>
        </authorList>
    </citation>
    <scope>NUCLEOTIDE SEQUENCE [LARGE SCALE GENOMIC DNA]</scope>
    <source>
        <strain evidence="3 4">RSKm HC5</strain>
    </source>
</reference>
<dbReference type="RefSeq" id="WP_129751023.1">
    <property type="nucleotide sequence ID" value="NZ_JUIW01000006.1"/>
</dbReference>
<dbReference type="SUPFAM" id="SSF51556">
    <property type="entry name" value="Metallo-dependent hydrolases"/>
    <property type="match status" value="1"/>
</dbReference>
<evidence type="ECO:0000259" key="2">
    <source>
        <dbReference type="Pfam" id="PF07969"/>
    </source>
</evidence>
<dbReference type="InterPro" id="IPR011059">
    <property type="entry name" value="Metal-dep_hydrolase_composite"/>
</dbReference>
<evidence type="ECO:0000313" key="3">
    <source>
        <dbReference type="EMBL" id="RYJ42791.1"/>
    </source>
</evidence>
<dbReference type="EMBL" id="JUIW01000006">
    <property type="protein sequence ID" value="RYJ42791.1"/>
    <property type="molecule type" value="Genomic_DNA"/>
</dbReference>
<dbReference type="Gene3D" id="2.30.40.10">
    <property type="entry name" value="Urease, subunit C, domain 1"/>
    <property type="match status" value="1"/>
</dbReference>
<sequence length="599" mass="67217">MKQRITLFALLFFAVSVMAQSPELIVYNAKIHTLDNNNTISQAIAVANGKIIKTGNDKQILKLKGKSTTVINAYGKTMVPGLFDSHMHIIRGGRFFNTELRWDGVRSLQTALTMLKEQAQRTPKGQWVRVVGGWNAWQFEERRLPTLQEINEATDDVPTFVLHLYGHAYLNKAGLKALNINPDTPNPSGGLIERDIHGNPTGLLVAEPNAFILYSTLSKLPELTEEEKTNSTKLFMTEMNRLGVTAIMDAGGGFQNYPDDYAITTKLCESNELTIRMPYYLFAQKAGSELSDYTRWISSVEIGQGCDVSDDGVKRFGKMPKMEYHVQGGGENLVMSAGDFENFDKPRPDLNPAMEQQLKAVLSLLIKNRWPFRLHATYNESITRFLNVIEEIDKETPLDGLLWFFDHAETISDENLQRVKALGGGIAIQHRMAYQGENFIKRYGKAAAAKTVPLKKMKDMGIKVGMGTDGTRVASFNPWVGLYWLTTGKTLGGLKYMAEENIQDRTAAIKLFTQGSAALLRLDADRGMLKENYLADFILLSDDYFTVPEDRILNIQSVLTVVNGKVVYGNNEFEQYAPEKLKAIPQWSPVNYYGGYQNQ</sequence>
<name>A0A444WA70_9FLAO</name>
<dbReference type="Gene3D" id="3.20.20.140">
    <property type="entry name" value="Metal-dependent hydrolases"/>
    <property type="match status" value="1"/>
</dbReference>